<dbReference type="GO" id="GO:0006487">
    <property type="term" value="P:protein N-linked glycosylation"/>
    <property type="evidence" value="ECO:0007669"/>
    <property type="project" value="TreeGrafter"/>
</dbReference>
<comment type="caution">
    <text evidence="6">The sequence shown here is derived from an EMBL/GenBank/DDBJ whole genome shotgun (WGS) entry which is preliminary data.</text>
</comment>
<dbReference type="GO" id="GO:0000136">
    <property type="term" value="C:mannan polymerase complex"/>
    <property type="evidence" value="ECO:0007669"/>
    <property type="project" value="TreeGrafter"/>
</dbReference>
<dbReference type="PANTHER" id="PTHR31306:SF10">
    <property type="entry name" value="ALPHA-1,6-MANNOSYLTRANSFERASE MNN11-RELATED"/>
    <property type="match status" value="1"/>
</dbReference>
<reference evidence="6" key="1">
    <citation type="journal article" date="2023" name="Mol. Phylogenet. Evol.">
        <title>Genome-scale phylogeny and comparative genomics of the fungal order Sordariales.</title>
        <authorList>
            <person name="Hensen N."/>
            <person name="Bonometti L."/>
            <person name="Westerberg I."/>
            <person name="Brannstrom I.O."/>
            <person name="Guillou S."/>
            <person name="Cros-Aarteil S."/>
            <person name="Calhoun S."/>
            <person name="Haridas S."/>
            <person name="Kuo A."/>
            <person name="Mondo S."/>
            <person name="Pangilinan J."/>
            <person name="Riley R."/>
            <person name="LaButti K."/>
            <person name="Andreopoulos B."/>
            <person name="Lipzen A."/>
            <person name="Chen C."/>
            <person name="Yan M."/>
            <person name="Daum C."/>
            <person name="Ng V."/>
            <person name="Clum A."/>
            <person name="Steindorff A."/>
            <person name="Ohm R.A."/>
            <person name="Martin F."/>
            <person name="Silar P."/>
            <person name="Natvig D.O."/>
            <person name="Lalanne C."/>
            <person name="Gautier V."/>
            <person name="Ament-Velasquez S.L."/>
            <person name="Kruys A."/>
            <person name="Hutchinson M.I."/>
            <person name="Powell A.J."/>
            <person name="Barry K."/>
            <person name="Miller A.N."/>
            <person name="Grigoriev I.V."/>
            <person name="Debuchy R."/>
            <person name="Gladieux P."/>
            <person name="Hiltunen Thoren M."/>
            <person name="Johannesson H."/>
        </authorList>
    </citation>
    <scope>NUCLEOTIDE SEQUENCE</scope>
    <source>
        <strain evidence="6">CBS 118394</strain>
    </source>
</reference>
<feature type="region of interest" description="Disordered" evidence="4">
    <location>
        <begin position="1"/>
        <end position="24"/>
    </location>
</feature>
<feature type="region of interest" description="Disordered" evidence="4">
    <location>
        <begin position="55"/>
        <end position="75"/>
    </location>
</feature>
<proteinExistence type="inferred from homology"/>
<feature type="transmembrane region" description="Helical" evidence="5">
    <location>
        <begin position="34"/>
        <end position="51"/>
    </location>
</feature>
<dbReference type="AlphaFoldDB" id="A0AAE0I0G1"/>
<comment type="similarity">
    <text evidence="1">Belongs to the glycosyltransferase 34 family.</text>
</comment>
<dbReference type="PANTHER" id="PTHR31306">
    <property type="entry name" value="ALPHA-1,6-MANNOSYLTRANSFERASE MNN11-RELATED"/>
    <property type="match status" value="1"/>
</dbReference>
<dbReference type="Gene3D" id="3.90.550.10">
    <property type="entry name" value="Spore Coat Polysaccharide Biosynthesis Protein SpsA, Chain A"/>
    <property type="match status" value="1"/>
</dbReference>
<dbReference type="InterPro" id="IPR008630">
    <property type="entry name" value="Glyco_trans_34"/>
</dbReference>
<keyword evidence="5" id="KW-0812">Transmembrane</keyword>
<keyword evidence="3" id="KW-0808">Transferase</keyword>
<evidence type="ECO:0000313" key="7">
    <source>
        <dbReference type="Proteomes" id="UP001283341"/>
    </source>
</evidence>
<accession>A0AAE0I0G1</accession>
<evidence type="ECO:0000256" key="5">
    <source>
        <dbReference type="SAM" id="Phobius"/>
    </source>
</evidence>
<dbReference type="FunFam" id="3.90.550.10:FF:000149">
    <property type="entry name" value="Alpha-1,6-mannosyltransferase subunit"/>
    <property type="match status" value="1"/>
</dbReference>
<keyword evidence="2" id="KW-0328">Glycosyltransferase</keyword>
<sequence length="322" mass="36643">MHFAYPPRKTSNPPPYLPRSGGTSRLPGLRRSRLKVIALVGIAFIVFIYILTRPSSSSGHGGSTTTKRRAPSGNPPVVLVTVLDEKRYSKAYIDTVKENRIQYAEKHGYEAFFANIHDYDLKNAPPSWASVVATRHALTRFPEARYVWFLDQNAFIMNPRLSLEEHLMKPARLESLMIKGQPVVPPDSIITTFTHLKGPDVDFVLTQDKEGLSSGSFVVRNGEWAEFLLETWFDPIYRSYNFQKAETHALEHIVQWHPTILQKLALVDQRIINAYNQPKQGAEYQEGDLVVRFAECDKIGPQACEIESKRLAQQWRKAFTSS</sequence>
<dbReference type="GO" id="GO:0000009">
    <property type="term" value="F:alpha-1,6-mannosyltransferase activity"/>
    <property type="evidence" value="ECO:0007669"/>
    <property type="project" value="TreeGrafter"/>
</dbReference>
<dbReference type="Pfam" id="PF05637">
    <property type="entry name" value="Glyco_transf_34"/>
    <property type="match status" value="1"/>
</dbReference>
<dbReference type="EMBL" id="JAUEDM010000006">
    <property type="protein sequence ID" value="KAK3315321.1"/>
    <property type="molecule type" value="Genomic_DNA"/>
</dbReference>
<evidence type="ECO:0000313" key="6">
    <source>
        <dbReference type="EMBL" id="KAK3315321.1"/>
    </source>
</evidence>
<protein>
    <submittedName>
        <fullName evidence="6">Glycosyltransferase family 34 protein</fullName>
    </submittedName>
</protein>
<reference evidence="6" key="2">
    <citation type="submission" date="2023-06" db="EMBL/GenBank/DDBJ databases">
        <authorList>
            <consortium name="Lawrence Berkeley National Laboratory"/>
            <person name="Haridas S."/>
            <person name="Hensen N."/>
            <person name="Bonometti L."/>
            <person name="Westerberg I."/>
            <person name="Brannstrom I.O."/>
            <person name="Guillou S."/>
            <person name="Cros-Aarteil S."/>
            <person name="Calhoun S."/>
            <person name="Kuo A."/>
            <person name="Mondo S."/>
            <person name="Pangilinan J."/>
            <person name="Riley R."/>
            <person name="Labutti K."/>
            <person name="Andreopoulos B."/>
            <person name="Lipzen A."/>
            <person name="Chen C."/>
            <person name="Yanf M."/>
            <person name="Daum C."/>
            <person name="Ng V."/>
            <person name="Clum A."/>
            <person name="Steindorff A."/>
            <person name="Ohm R."/>
            <person name="Martin F."/>
            <person name="Silar P."/>
            <person name="Natvig D."/>
            <person name="Lalanne C."/>
            <person name="Gautier V."/>
            <person name="Ament-Velasquez S.L."/>
            <person name="Kruys A."/>
            <person name="Hutchinson M.I."/>
            <person name="Powell A.J."/>
            <person name="Barry K."/>
            <person name="Miller A.N."/>
            <person name="Grigoriev I.V."/>
            <person name="Debuchy R."/>
            <person name="Gladieux P."/>
            <person name="Thoren M.H."/>
            <person name="Johannesson H."/>
        </authorList>
    </citation>
    <scope>NUCLEOTIDE SEQUENCE</scope>
    <source>
        <strain evidence="6">CBS 118394</strain>
    </source>
</reference>
<organism evidence="6 7">
    <name type="scientific">Apodospora peruviana</name>
    <dbReference type="NCBI Taxonomy" id="516989"/>
    <lineage>
        <taxon>Eukaryota</taxon>
        <taxon>Fungi</taxon>
        <taxon>Dikarya</taxon>
        <taxon>Ascomycota</taxon>
        <taxon>Pezizomycotina</taxon>
        <taxon>Sordariomycetes</taxon>
        <taxon>Sordariomycetidae</taxon>
        <taxon>Sordariales</taxon>
        <taxon>Lasiosphaeriaceae</taxon>
        <taxon>Apodospora</taxon>
    </lineage>
</organism>
<gene>
    <name evidence="6" type="ORF">B0H66DRAFT_341435</name>
</gene>
<evidence type="ECO:0000256" key="2">
    <source>
        <dbReference type="ARBA" id="ARBA00022676"/>
    </source>
</evidence>
<dbReference type="Proteomes" id="UP001283341">
    <property type="component" value="Unassembled WGS sequence"/>
</dbReference>
<evidence type="ECO:0000256" key="3">
    <source>
        <dbReference type="ARBA" id="ARBA00022679"/>
    </source>
</evidence>
<evidence type="ECO:0000256" key="4">
    <source>
        <dbReference type="SAM" id="MobiDB-lite"/>
    </source>
</evidence>
<dbReference type="InterPro" id="IPR029044">
    <property type="entry name" value="Nucleotide-diphossugar_trans"/>
</dbReference>
<evidence type="ECO:0000256" key="1">
    <source>
        <dbReference type="ARBA" id="ARBA00005664"/>
    </source>
</evidence>
<name>A0AAE0I0G1_9PEZI</name>
<keyword evidence="7" id="KW-1185">Reference proteome</keyword>
<keyword evidence="5" id="KW-0472">Membrane</keyword>
<keyword evidence="5" id="KW-1133">Transmembrane helix</keyword>